<reference evidence="2 3" key="1">
    <citation type="submission" date="2016-12" db="EMBL/GenBank/DDBJ databases">
        <authorList>
            <person name="Song W.-J."/>
            <person name="Kurnit D.M."/>
        </authorList>
    </citation>
    <scope>NUCLEOTIDE SEQUENCE [LARGE SCALE GENOMIC DNA]</scope>
    <source>
        <strain evidence="2 3">175</strain>
    </source>
</reference>
<gene>
    <name evidence="2" type="ORF">SAMN02949497_3454</name>
</gene>
<sequence length="164" mass="18274">MKLYEIERSYLHALDMFTDPDNDIPPNVVADTLEAIEGEFDVKAVNVIAYARQLEAEAEAIKDAVERMERRRRALETRAGWLKHYVKTGMETLGKAKIPCAWFVLAIQKNPASVEVFDEAAIPDEYKTTVTEIRIDKSALKKALGEGLAVAGAALRNGTRLAVR</sequence>
<organism evidence="2 3">
    <name type="scientific">Methylomagnum ishizawai</name>
    <dbReference type="NCBI Taxonomy" id="1760988"/>
    <lineage>
        <taxon>Bacteria</taxon>
        <taxon>Pseudomonadati</taxon>
        <taxon>Pseudomonadota</taxon>
        <taxon>Gammaproteobacteria</taxon>
        <taxon>Methylococcales</taxon>
        <taxon>Methylococcaceae</taxon>
        <taxon>Methylomagnum</taxon>
    </lineage>
</organism>
<name>A0A1Y6D5D2_9GAMM</name>
<protein>
    <submittedName>
        <fullName evidence="2">Virus Gp157</fullName>
    </submittedName>
</protein>
<evidence type="ECO:0000256" key="1">
    <source>
        <dbReference type="SAM" id="Coils"/>
    </source>
</evidence>
<dbReference type="InterPro" id="IPR008840">
    <property type="entry name" value="Sipho_Gp157"/>
</dbReference>
<feature type="coiled-coil region" evidence="1">
    <location>
        <begin position="51"/>
        <end position="78"/>
    </location>
</feature>
<evidence type="ECO:0000313" key="2">
    <source>
        <dbReference type="EMBL" id="SMF96073.1"/>
    </source>
</evidence>
<evidence type="ECO:0000313" key="3">
    <source>
        <dbReference type="Proteomes" id="UP000192923"/>
    </source>
</evidence>
<dbReference type="Pfam" id="PF05565">
    <property type="entry name" value="Sipho_Gp157"/>
    <property type="match status" value="1"/>
</dbReference>
<accession>A0A1Y6D5D2</accession>
<dbReference type="EMBL" id="FXAM01000001">
    <property type="protein sequence ID" value="SMF96073.1"/>
    <property type="molecule type" value="Genomic_DNA"/>
</dbReference>
<dbReference type="RefSeq" id="WP_085214839.1">
    <property type="nucleotide sequence ID" value="NZ_FXAM01000001.1"/>
</dbReference>
<keyword evidence="3" id="KW-1185">Reference proteome</keyword>
<keyword evidence="1" id="KW-0175">Coiled coil</keyword>
<dbReference type="STRING" id="1760988.SAMN02949497_3454"/>
<proteinExistence type="predicted"/>
<dbReference type="AlphaFoldDB" id="A0A1Y6D5D2"/>
<dbReference type="OrthoDB" id="5675912at2"/>
<dbReference type="Proteomes" id="UP000192923">
    <property type="component" value="Unassembled WGS sequence"/>
</dbReference>